<dbReference type="Pfam" id="PF00651">
    <property type="entry name" value="BTB"/>
    <property type="match status" value="1"/>
</dbReference>
<keyword evidence="4" id="KW-1185">Reference proteome</keyword>
<dbReference type="Pfam" id="PF07534">
    <property type="entry name" value="TLD"/>
    <property type="match status" value="1"/>
</dbReference>
<sequence length="471" mass="54462">MTTNLFTRLSRDFGELLESSFNHDVVIQVGEIPHVAEFHVHSIILATRSPYFRSALSDKWAIRQENGLITFKKPNISSKIFKLVLNYIYTGAINLENKELSEILEFFIASDELLLDEIMIYIQEYLLKNDDLWTTKNSVKVLHMLFQYDSLIKLKDYYLKIICNNPKLLFESNDFVSLKDDILIFLLKLDNLDIKEVELWDYTLDWGIAQSSSLKDKELEEMTKTDFLILKEILIDIIPLIRFFQMSGDDITNSVYPYKKILPKSLKNDIVNYFMASSYRPKSLILAPRANKKYSTIISTRHVSLIEGWISHDTASQLNQQKSVRPSFSWNLLYRATEDGFNAVDFHRKCDNKGACVVIVKIKDSDKIVGGYNPVGWMLPNGYTATDKSFLFYFDNSTSKISRILPDCSVSAIFQNSSYGPTFGYPDLFISSNCNQTNSSDCNCNHYYEKNFSVTDFFVEDYEVFQIISKN</sequence>
<accession>A0A8H3XG39</accession>
<comment type="caution">
    <text evidence="3">The sequence shown here is derived from an EMBL/GenBank/DDBJ whole genome shotgun (WGS) entry which is preliminary data.</text>
</comment>
<dbReference type="AlphaFoldDB" id="A0A8H3XG39"/>
<dbReference type="PANTHER" id="PTHR46306:SF1">
    <property type="entry name" value="BTB_POZ DOMAIN-CONTAINING PROTEIN 9"/>
    <property type="match status" value="1"/>
</dbReference>
<dbReference type="CDD" id="cd18186">
    <property type="entry name" value="BTB_POZ_ZBTB_KLHL-like"/>
    <property type="match status" value="1"/>
</dbReference>
<dbReference type="InterPro" id="IPR006571">
    <property type="entry name" value="TLDc_dom"/>
</dbReference>
<dbReference type="PANTHER" id="PTHR46306">
    <property type="entry name" value="BTB/POZ DOMAIN-CONTAINING PROTEIN 9"/>
    <property type="match status" value="1"/>
</dbReference>
<reference evidence="3 4" key="1">
    <citation type="journal article" date="2019" name="Environ. Microbiol.">
        <title>At the nexus of three kingdoms: the genome of the mycorrhizal fungus Gigaspora margarita provides insights into plant, endobacterial and fungal interactions.</title>
        <authorList>
            <person name="Venice F."/>
            <person name="Ghignone S."/>
            <person name="Salvioli di Fossalunga A."/>
            <person name="Amselem J."/>
            <person name="Novero M."/>
            <person name="Xianan X."/>
            <person name="Sedzielewska Toro K."/>
            <person name="Morin E."/>
            <person name="Lipzen A."/>
            <person name="Grigoriev I.V."/>
            <person name="Henrissat B."/>
            <person name="Martin F.M."/>
            <person name="Bonfante P."/>
        </authorList>
    </citation>
    <scope>NUCLEOTIDE SEQUENCE [LARGE SCALE GENOMIC DNA]</scope>
    <source>
        <strain evidence="3 4">BEG34</strain>
    </source>
</reference>
<dbReference type="InterPro" id="IPR052407">
    <property type="entry name" value="BTB_POZ_domain_cont_9"/>
</dbReference>
<gene>
    <name evidence="3" type="ORF">F8M41_000382</name>
</gene>
<dbReference type="SMART" id="SM00584">
    <property type="entry name" value="TLDc"/>
    <property type="match status" value="1"/>
</dbReference>
<feature type="domain" description="TLDc" evidence="2">
    <location>
        <begin position="296"/>
        <end position="468"/>
    </location>
</feature>
<feature type="domain" description="BTB" evidence="1">
    <location>
        <begin position="23"/>
        <end position="97"/>
    </location>
</feature>
<dbReference type="InterPro" id="IPR011333">
    <property type="entry name" value="SKP1/BTB/POZ_sf"/>
</dbReference>
<evidence type="ECO:0000313" key="3">
    <source>
        <dbReference type="EMBL" id="KAF0461676.1"/>
    </source>
</evidence>
<proteinExistence type="predicted"/>
<organism evidence="3 4">
    <name type="scientific">Gigaspora margarita</name>
    <dbReference type="NCBI Taxonomy" id="4874"/>
    <lineage>
        <taxon>Eukaryota</taxon>
        <taxon>Fungi</taxon>
        <taxon>Fungi incertae sedis</taxon>
        <taxon>Mucoromycota</taxon>
        <taxon>Glomeromycotina</taxon>
        <taxon>Glomeromycetes</taxon>
        <taxon>Diversisporales</taxon>
        <taxon>Gigasporaceae</taxon>
        <taxon>Gigaspora</taxon>
    </lineage>
</organism>
<dbReference type="SMART" id="SM00225">
    <property type="entry name" value="BTB"/>
    <property type="match status" value="1"/>
</dbReference>
<dbReference type="GO" id="GO:0005737">
    <property type="term" value="C:cytoplasm"/>
    <property type="evidence" value="ECO:0007669"/>
    <property type="project" value="TreeGrafter"/>
</dbReference>
<evidence type="ECO:0000313" key="4">
    <source>
        <dbReference type="Proteomes" id="UP000439903"/>
    </source>
</evidence>
<dbReference type="InterPro" id="IPR000210">
    <property type="entry name" value="BTB/POZ_dom"/>
</dbReference>
<dbReference type="EMBL" id="WTPW01001023">
    <property type="protein sequence ID" value="KAF0461676.1"/>
    <property type="molecule type" value="Genomic_DNA"/>
</dbReference>
<name>A0A8H3XG39_GIGMA</name>
<dbReference type="Proteomes" id="UP000439903">
    <property type="component" value="Unassembled WGS sequence"/>
</dbReference>
<dbReference type="PROSITE" id="PS51886">
    <property type="entry name" value="TLDC"/>
    <property type="match status" value="1"/>
</dbReference>
<dbReference type="OrthoDB" id="2441258at2759"/>
<dbReference type="PROSITE" id="PS50097">
    <property type="entry name" value="BTB"/>
    <property type="match status" value="1"/>
</dbReference>
<evidence type="ECO:0000259" key="1">
    <source>
        <dbReference type="PROSITE" id="PS50097"/>
    </source>
</evidence>
<dbReference type="SUPFAM" id="SSF54695">
    <property type="entry name" value="POZ domain"/>
    <property type="match status" value="1"/>
</dbReference>
<protein>
    <submittedName>
        <fullName evidence="3">BTB-domain-containing protein</fullName>
    </submittedName>
</protein>
<dbReference type="Gene3D" id="3.30.710.10">
    <property type="entry name" value="Potassium Channel Kv1.1, Chain A"/>
    <property type="match status" value="1"/>
</dbReference>
<evidence type="ECO:0000259" key="2">
    <source>
        <dbReference type="PROSITE" id="PS51886"/>
    </source>
</evidence>